<keyword evidence="12" id="KW-1185">Reference proteome</keyword>
<proteinExistence type="inferred from homology"/>
<evidence type="ECO:0000313" key="12">
    <source>
        <dbReference type="Proteomes" id="UP000014760"/>
    </source>
</evidence>
<keyword evidence="6 9" id="KW-0333">Golgi apparatus</keyword>
<keyword evidence="9" id="KW-0119">Carbohydrate metabolism</keyword>
<dbReference type="EMBL" id="KB308771">
    <property type="protein sequence ID" value="ELT96649.1"/>
    <property type="molecule type" value="Genomic_DNA"/>
</dbReference>
<gene>
    <name evidence="10" type="ORF">CAPTEDRAFT_219526</name>
</gene>
<evidence type="ECO:0000256" key="2">
    <source>
        <dbReference type="ARBA" id="ARBA00006339"/>
    </source>
</evidence>
<protein>
    <recommendedName>
        <fullName evidence="9">Carbohydrate sulfotransferase</fullName>
        <ecNumber evidence="9">2.8.2.-</ecNumber>
    </recommendedName>
</protein>
<organism evidence="10">
    <name type="scientific">Capitella teleta</name>
    <name type="common">Polychaete worm</name>
    <dbReference type="NCBI Taxonomy" id="283909"/>
    <lineage>
        <taxon>Eukaryota</taxon>
        <taxon>Metazoa</taxon>
        <taxon>Spiralia</taxon>
        <taxon>Lophotrochozoa</taxon>
        <taxon>Annelida</taxon>
        <taxon>Polychaeta</taxon>
        <taxon>Sedentaria</taxon>
        <taxon>Scolecida</taxon>
        <taxon>Capitellidae</taxon>
        <taxon>Capitella</taxon>
    </lineage>
</organism>
<feature type="transmembrane region" description="Helical" evidence="9">
    <location>
        <begin position="6"/>
        <end position="27"/>
    </location>
</feature>
<evidence type="ECO:0000256" key="1">
    <source>
        <dbReference type="ARBA" id="ARBA00004323"/>
    </source>
</evidence>
<accession>R7TSL8</accession>
<keyword evidence="9" id="KW-0735">Signal-anchor</keyword>
<evidence type="ECO:0000256" key="8">
    <source>
        <dbReference type="ARBA" id="ARBA00023180"/>
    </source>
</evidence>
<comment type="subcellular location">
    <subcellularLocation>
        <location evidence="1 9">Golgi apparatus membrane</location>
        <topology evidence="1 9">Single-pass type II membrane protein</topology>
    </subcellularLocation>
</comment>
<dbReference type="HOGENOM" id="CLU_883507_0_0_1"/>
<keyword evidence="8 9" id="KW-0325">Glycoprotein</keyword>
<dbReference type="EMBL" id="AMQN01011231">
    <property type="status" value="NOT_ANNOTATED_CDS"/>
    <property type="molecule type" value="Genomic_DNA"/>
</dbReference>
<reference evidence="12" key="1">
    <citation type="submission" date="2012-12" db="EMBL/GenBank/DDBJ databases">
        <authorList>
            <person name="Hellsten U."/>
            <person name="Grimwood J."/>
            <person name="Chapman J.A."/>
            <person name="Shapiro H."/>
            <person name="Aerts A."/>
            <person name="Otillar R.P."/>
            <person name="Terry A.Y."/>
            <person name="Boore J.L."/>
            <person name="Simakov O."/>
            <person name="Marletaz F."/>
            <person name="Cho S.-J."/>
            <person name="Edsinger-Gonzales E."/>
            <person name="Havlak P."/>
            <person name="Kuo D.-H."/>
            <person name="Larsson T."/>
            <person name="Lv J."/>
            <person name="Arendt D."/>
            <person name="Savage R."/>
            <person name="Osoegawa K."/>
            <person name="de Jong P."/>
            <person name="Lindberg D.R."/>
            <person name="Seaver E.C."/>
            <person name="Weisblat D.A."/>
            <person name="Putnam N.H."/>
            <person name="Grigoriev I.V."/>
            <person name="Rokhsar D.S."/>
        </authorList>
    </citation>
    <scope>NUCLEOTIDE SEQUENCE</scope>
    <source>
        <strain evidence="12">I ESC-2004</strain>
    </source>
</reference>
<evidence type="ECO:0000256" key="4">
    <source>
        <dbReference type="ARBA" id="ARBA00022692"/>
    </source>
</evidence>
<reference evidence="11" key="3">
    <citation type="submission" date="2015-06" db="UniProtKB">
        <authorList>
            <consortium name="EnsemblMetazoa"/>
        </authorList>
    </citation>
    <scope>IDENTIFICATION</scope>
</reference>
<name>R7TSL8_CAPTE</name>
<keyword evidence="5 9" id="KW-1133">Transmembrane helix</keyword>
<dbReference type="EnsemblMetazoa" id="CapteT219526">
    <property type="protein sequence ID" value="CapteP219526"/>
    <property type="gene ID" value="CapteG219526"/>
</dbReference>
<keyword evidence="7 9" id="KW-0472">Membrane</keyword>
<dbReference type="PANTHER" id="PTHR12137:SF54">
    <property type="entry name" value="CARBOHYDRATE SULFOTRANSFERASE"/>
    <property type="match status" value="1"/>
</dbReference>
<evidence type="ECO:0000256" key="5">
    <source>
        <dbReference type="ARBA" id="ARBA00022989"/>
    </source>
</evidence>
<dbReference type="GO" id="GO:0008146">
    <property type="term" value="F:sulfotransferase activity"/>
    <property type="evidence" value="ECO:0007669"/>
    <property type="project" value="InterPro"/>
</dbReference>
<dbReference type="AlphaFoldDB" id="R7TSL8"/>
<reference evidence="10 12" key="2">
    <citation type="journal article" date="2013" name="Nature">
        <title>Insights into bilaterian evolution from three spiralian genomes.</title>
        <authorList>
            <person name="Simakov O."/>
            <person name="Marletaz F."/>
            <person name="Cho S.J."/>
            <person name="Edsinger-Gonzales E."/>
            <person name="Havlak P."/>
            <person name="Hellsten U."/>
            <person name="Kuo D.H."/>
            <person name="Larsson T."/>
            <person name="Lv J."/>
            <person name="Arendt D."/>
            <person name="Savage R."/>
            <person name="Osoegawa K."/>
            <person name="de Jong P."/>
            <person name="Grimwood J."/>
            <person name="Chapman J.A."/>
            <person name="Shapiro H."/>
            <person name="Aerts A."/>
            <person name="Otillar R.P."/>
            <person name="Terry A.Y."/>
            <person name="Boore J.L."/>
            <person name="Grigoriev I.V."/>
            <person name="Lindberg D.R."/>
            <person name="Seaver E.C."/>
            <person name="Weisblat D.A."/>
            <person name="Putnam N.H."/>
            <person name="Rokhsar D.S."/>
        </authorList>
    </citation>
    <scope>NUCLEOTIDE SEQUENCE</scope>
    <source>
        <strain evidence="10 12">I ESC-2004</strain>
    </source>
</reference>
<dbReference type="GO" id="GO:0000139">
    <property type="term" value="C:Golgi membrane"/>
    <property type="evidence" value="ECO:0007669"/>
    <property type="project" value="UniProtKB-SubCell"/>
</dbReference>
<keyword evidence="3 9" id="KW-0808">Transferase</keyword>
<dbReference type="GO" id="GO:0016051">
    <property type="term" value="P:carbohydrate biosynthetic process"/>
    <property type="evidence" value="ECO:0007669"/>
    <property type="project" value="InterPro"/>
</dbReference>
<dbReference type="PANTHER" id="PTHR12137">
    <property type="entry name" value="CARBOHYDRATE SULFOTRANSFERASE"/>
    <property type="match status" value="1"/>
</dbReference>
<dbReference type="Pfam" id="PF03567">
    <property type="entry name" value="Sulfotransfer_2"/>
    <property type="match status" value="1"/>
</dbReference>
<dbReference type="Proteomes" id="UP000014760">
    <property type="component" value="Unassembled WGS sequence"/>
</dbReference>
<dbReference type="EC" id="2.8.2.-" evidence="9"/>
<evidence type="ECO:0000313" key="11">
    <source>
        <dbReference type="EnsemblMetazoa" id="CapteP219526"/>
    </source>
</evidence>
<keyword evidence="4 9" id="KW-0812">Transmembrane</keyword>
<dbReference type="InterPro" id="IPR018011">
    <property type="entry name" value="Carb_sulfotrans_8-10"/>
</dbReference>
<evidence type="ECO:0000256" key="3">
    <source>
        <dbReference type="ARBA" id="ARBA00022679"/>
    </source>
</evidence>
<evidence type="ECO:0000256" key="9">
    <source>
        <dbReference type="RuleBase" id="RU364020"/>
    </source>
</evidence>
<dbReference type="InterPro" id="IPR005331">
    <property type="entry name" value="Sulfotransferase"/>
</dbReference>
<comment type="similarity">
    <text evidence="2 9">Belongs to the sulfotransferase 2 family.</text>
</comment>
<evidence type="ECO:0000256" key="6">
    <source>
        <dbReference type="ARBA" id="ARBA00023034"/>
    </source>
</evidence>
<sequence>MLVRNLAYTGVIIIIVVSFTNILFLTFHQKREISSQALLCPVAHRLIMVQKYCRWASVVRTQNGKAIPYGPPNLNSTNLFVDTQFKLLVSAQQSVAAKFWRMLYAVTRGMNTDQSRFEGKSDMQILRFLNISTLSEFRLQKDKLRVLHTFMRIVIVQHPFTHLVKMHSRMNKRLSMLSQPEISFKEFTQFVTDGNRSGIPELQSMHDILQPCNLKYHVILRLESVREDILPLVHMVSPRLDARYLQRNLQWHNWAEGESSASGVEYLREYDSLSVTEIKDLLTMYKSDFKMFGYSLNTTAKGLIAICHYNKMNCC</sequence>
<evidence type="ECO:0000313" key="10">
    <source>
        <dbReference type="EMBL" id="ELT96649.1"/>
    </source>
</evidence>
<evidence type="ECO:0000256" key="7">
    <source>
        <dbReference type="ARBA" id="ARBA00023136"/>
    </source>
</evidence>